<evidence type="ECO:0000313" key="2">
    <source>
        <dbReference type="Proteomes" id="UP000095256"/>
    </source>
</evidence>
<keyword evidence="2" id="KW-1185">Reference proteome</keyword>
<dbReference type="AlphaFoldDB" id="A0A1E5KY21"/>
<dbReference type="Proteomes" id="UP000095256">
    <property type="component" value="Unassembled WGS sequence"/>
</dbReference>
<gene>
    <name evidence="1" type="ORF">BCR26_12270</name>
</gene>
<name>A0A1E5KY21_9ENTE</name>
<dbReference type="EMBL" id="MIEK01000017">
    <property type="protein sequence ID" value="OEH82704.1"/>
    <property type="molecule type" value="Genomic_DNA"/>
</dbReference>
<proteinExistence type="predicted"/>
<accession>A0A1E5KY21</accession>
<evidence type="ECO:0000313" key="1">
    <source>
        <dbReference type="EMBL" id="OEH82704.1"/>
    </source>
</evidence>
<organism evidence="1 2">
    <name type="scientific">Enterococcus rivorum</name>
    <dbReference type="NCBI Taxonomy" id="762845"/>
    <lineage>
        <taxon>Bacteria</taxon>
        <taxon>Bacillati</taxon>
        <taxon>Bacillota</taxon>
        <taxon>Bacilli</taxon>
        <taxon>Lactobacillales</taxon>
        <taxon>Enterococcaceae</taxon>
        <taxon>Enterococcus</taxon>
    </lineage>
</organism>
<protein>
    <submittedName>
        <fullName evidence="1">Uncharacterized protein</fullName>
    </submittedName>
</protein>
<sequence length="114" mass="12644">MEKIMGYKADLTFYLSAFAKTTNNDIIIHTQNATIAGTAIADVAENELAEIFMNAFAEFNAERNKGIPDEKLKVQAIFLENVTIQQYGSEFTTSAPFLIVFIDQILGLSFGQIN</sequence>
<dbReference type="RefSeq" id="WP_069698340.1">
    <property type="nucleotide sequence ID" value="NZ_JAGGMA010000024.1"/>
</dbReference>
<comment type="caution">
    <text evidence="1">The sequence shown here is derived from an EMBL/GenBank/DDBJ whole genome shotgun (WGS) entry which is preliminary data.</text>
</comment>
<reference evidence="1 2" key="1">
    <citation type="submission" date="2016-09" db="EMBL/GenBank/DDBJ databases">
        <authorList>
            <person name="Capua I."/>
            <person name="De Benedictis P."/>
            <person name="Joannis T."/>
            <person name="Lombin L.H."/>
            <person name="Cattoli G."/>
        </authorList>
    </citation>
    <scope>NUCLEOTIDE SEQUENCE [LARGE SCALE GENOMIC DNA]</scope>
    <source>
        <strain evidence="1 2">LMG 25899</strain>
    </source>
</reference>